<feature type="transmembrane region" description="Helical" evidence="1">
    <location>
        <begin position="134"/>
        <end position="155"/>
    </location>
</feature>
<dbReference type="PANTHER" id="PTHR40465">
    <property type="entry name" value="CHROMOSOME 1, WHOLE GENOME SHOTGUN SEQUENCE"/>
    <property type="match status" value="1"/>
</dbReference>
<keyword evidence="4" id="KW-1185">Reference proteome</keyword>
<dbReference type="Pfam" id="PF20152">
    <property type="entry name" value="DUF6534"/>
    <property type="match status" value="1"/>
</dbReference>
<feature type="transmembrane region" description="Helical" evidence="1">
    <location>
        <begin position="59"/>
        <end position="77"/>
    </location>
</feature>
<dbReference type="AlphaFoldDB" id="A0AAD2HU50"/>
<evidence type="ECO:0000313" key="3">
    <source>
        <dbReference type="EMBL" id="CAK5281105.1"/>
    </source>
</evidence>
<dbReference type="InterPro" id="IPR045339">
    <property type="entry name" value="DUF6534"/>
</dbReference>
<accession>A0AAD2HU50</accession>
<evidence type="ECO:0000313" key="4">
    <source>
        <dbReference type="Proteomes" id="UP001295794"/>
    </source>
</evidence>
<feature type="transmembrane region" description="Helical" evidence="1">
    <location>
        <begin position="176"/>
        <end position="199"/>
    </location>
</feature>
<gene>
    <name evidence="3" type="ORF">MYCIT1_LOCUS31987</name>
</gene>
<sequence>ILLAQAGHYFRTFPGDSIRVKLVVGSLVAIDTIHVVILLSSYNQWYIRESFELVLPKSFSLTPLITYIVVTICQMTYASRIWIVSKNNLWMTGIVLCLALCQFASGFIAGLEVYLNGRPLVVHQSKLFIIAEKIELATSLACDVAIMAGMVYFLKDSMSGGTGRTFTATAQIVNRILVYIIGTGSLTSISTALNLALWLTMPSNFYFLIVHLILSKLYTNSLLVMLNSRAKFRRVDHHDVIELGTVPR</sequence>
<evidence type="ECO:0000259" key="2">
    <source>
        <dbReference type="Pfam" id="PF20152"/>
    </source>
</evidence>
<evidence type="ECO:0000256" key="1">
    <source>
        <dbReference type="SAM" id="Phobius"/>
    </source>
</evidence>
<dbReference type="Proteomes" id="UP001295794">
    <property type="component" value="Unassembled WGS sequence"/>
</dbReference>
<protein>
    <recommendedName>
        <fullName evidence="2">DUF6534 domain-containing protein</fullName>
    </recommendedName>
</protein>
<keyword evidence="1" id="KW-0472">Membrane</keyword>
<keyword evidence="1" id="KW-0812">Transmembrane</keyword>
<dbReference type="PANTHER" id="PTHR40465:SF1">
    <property type="entry name" value="DUF6534 DOMAIN-CONTAINING PROTEIN"/>
    <property type="match status" value="1"/>
</dbReference>
<keyword evidence="1" id="KW-1133">Transmembrane helix</keyword>
<proteinExistence type="predicted"/>
<name>A0AAD2HU50_9AGAR</name>
<feature type="domain" description="DUF6534" evidence="2">
    <location>
        <begin position="139"/>
        <end position="230"/>
    </location>
</feature>
<organism evidence="3 4">
    <name type="scientific">Mycena citricolor</name>
    <dbReference type="NCBI Taxonomy" id="2018698"/>
    <lineage>
        <taxon>Eukaryota</taxon>
        <taxon>Fungi</taxon>
        <taxon>Dikarya</taxon>
        <taxon>Basidiomycota</taxon>
        <taxon>Agaricomycotina</taxon>
        <taxon>Agaricomycetes</taxon>
        <taxon>Agaricomycetidae</taxon>
        <taxon>Agaricales</taxon>
        <taxon>Marasmiineae</taxon>
        <taxon>Mycenaceae</taxon>
        <taxon>Mycena</taxon>
    </lineage>
</organism>
<feature type="non-terminal residue" evidence="3">
    <location>
        <position position="248"/>
    </location>
</feature>
<feature type="transmembrane region" description="Helical" evidence="1">
    <location>
        <begin position="89"/>
        <end position="114"/>
    </location>
</feature>
<comment type="caution">
    <text evidence="3">The sequence shown here is derived from an EMBL/GenBank/DDBJ whole genome shotgun (WGS) entry which is preliminary data.</text>
</comment>
<feature type="transmembrane region" description="Helical" evidence="1">
    <location>
        <begin position="20"/>
        <end position="39"/>
    </location>
</feature>
<reference evidence="3" key="1">
    <citation type="submission" date="2023-11" db="EMBL/GenBank/DDBJ databases">
        <authorList>
            <person name="De Vega J J."/>
            <person name="De Vega J J."/>
        </authorList>
    </citation>
    <scope>NUCLEOTIDE SEQUENCE</scope>
</reference>
<dbReference type="EMBL" id="CAVNYO010000444">
    <property type="protein sequence ID" value="CAK5281105.1"/>
    <property type="molecule type" value="Genomic_DNA"/>
</dbReference>
<feature type="transmembrane region" description="Helical" evidence="1">
    <location>
        <begin position="205"/>
        <end position="226"/>
    </location>
</feature>